<evidence type="ECO:0000313" key="2">
    <source>
        <dbReference type="EMBL" id="OXA63226.1"/>
    </source>
</evidence>
<dbReference type="PANTHER" id="PTHR11012:SF30">
    <property type="entry name" value="PROTEIN KINASE-LIKE DOMAIN-CONTAINING"/>
    <property type="match status" value="1"/>
</dbReference>
<dbReference type="Proteomes" id="UP000198287">
    <property type="component" value="Unassembled WGS sequence"/>
</dbReference>
<dbReference type="SUPFAM" id="SSF56112">
    <property type="entry name" value="Protein kinase-like (PK-like)"/>
    <property type="match status" value="1"/>
</dbReference>
<gene>
    <name evidence="2" type="ORF">Fcan01_00408</name>
</gene>
<dbReference type="SMART" id="SM00587">
    <property type="entry name" value="CHK"/>
    <property type="match status" value="1"/>
</dbReference>
<dbReference type="OrthoDB" id="191037at2759"/>
<dbReference type="Pfam" id="PF02958">
    <property type="entry name" value="EcKL"/>
    <property type="match status" value="1"/>
</dbReference>
<feature type="domain" description="CHK kinase-like" evidence="1">
    <location>
        <begin position="133"/>
        <end position="339"/>
    </location>
</feature>
<evidence type="ECO:0000313" key="3">
    <source>
        <dbReference type="Proteomes" id="UP000198287"/>
    </source>
</evidence>
<comment type="caution">
    <text evidence="2">The sequence shown here is derived from an EMBL/GenBank/DDBJ whole genome shotgun (WGS) entry which is preliminary data.</text>
</comment>
<evidence type="ECO:0000259" key="1">
    <source>
        <dbReference type="SMART" id="SM00587"/>
    </source>
</evidence>
<dbReference type="OMA" id="INILEYM"/>
<organism evidence="2 3">
    <name type="scientific">Folsomia candida</name>
    <name type="common">Springtail</name>
    <dbReference type="NCBI Taxonomy" id="158441"/>
    <lineage>
        <taxon>Eukaryota</taxon>
        <taxon>Metazoa</taxon>
        <taxon>Ecdysozoa</taxon>
        <taxon>Arthropoda</taxon>
        <taxon>Hexapoda</taxon>
        <taxon>Collembola</taxon>
        <taxon>Entomobryomorpha</taxon>
        <taxon>Isotomoidea</taxon>
        <taxon>Isotomidae</taxon>
        <taxon>Proisotominae</taxon>
        <taxon>Folsomia</taxon>
    </lineage>
</organism>
<keyword evidence="3" id="KW-1185">Reference proteome</keyword>
<dbReference type="InterPro" id="IPR004119">
    <property type="entry name" value="EcKL"/>
</dbReference>
<sequence length="429" mass="48937">MASQNQDSASYEASAEVKQKFESILVRNGITDQVDTVIITEPAHLKGEHFATSTVYVTINFKGKMVNERNLFLKRFASGEFLTESLKRGKIMEKEAEFYNTFLPACKEFCKEFGFENLLNFFPTCFYADDEMIVLENLCKEKGFVMLDKEQLQDLDTAKIVLENLAKFHAVTYALQDNCGRDAFLKKWELLRSEVFFTAERAPQFSKLIGENGITTCITILKGGKVPGYVEAVEKLEALLGKSFDKIIECVRFTAQDKLLVVNLGDCQNNNMLFTHELSNGKKHVKDHVFVDLQVPRLASPCADILYYLYTSVKTETRTERLRELLILYFSVFQTTLCGFGKKSPVNFDGFMDDFKKRSYYGYVSHLGFLSIVGALKDVDIKDFGTTPDEMVAAFVKIMDNWMQKNPEKVESISHKIFALMKEYEALIA</sequence>
<reference evidence="2 3" key="1">
    <citation type="submission" date="2015-12" db="EMBL/GenBank/DDBJ databases">
        <title>The genome of Folsomia candida.</title>
        <authorList>
            <person name="Faddeeva A."/>
            <person name="Derks M.F."/>
            <person name="Anvar Y."/>
            <person name="Smit S."/>
            <person name="Van Straalen N."/>
            <person name="Roelofs D."/>
        </authorList>
    </citation>
    <scope>NUCLEOTIDE SEQUENCE [LARGE SCALE GENOMIC DNA]</scope>
    <source>
        <strain evidence="2 3">VU population</strain>
        <tissue evidence="2">Whole body</tissue>
    </source>
</reference>
<dbReference type="EMBL" id="LNIX01000001">
    <property type="protein sequence ID" value="OXA63226.1"/>
    <property type="molecule type" value="Genomic_DNA"/>
</dbReference>
<dbReference type="AlphaFoldDB" id="A0A226F2R0"/>
<dbReference type="InterPro" id="IPR015897">
    <property type="entry name" value="CHK_kinase-like"/>
</dbReference>
<proteinExistence type="predicted"/>
<name>A0A226F2R0_FOLCA</name>
<dbReference type="InterPro" id="IPR011009">
    <property type="entry name" value="Kinase-like_dom_sf"/>
</dbReference>
<dbReference type="PANTHER" id="PTHR11012">
    <property type="entry name" value="PROTEIN KINASE-LIKE DOMAIN-CONTAINING"/>
    <property type="match status" value="1"/>
</dbReference>
<protein>
    <recommendedName>
        <fullName evidence="1">CHK kinase-like domain-containing protein</fullName>
    </recommendedName>
</protein>
<accession>A0A226F2R0</accession>